<protein>
    <submittedName>
        <fullName evidence="2">Serine-arginine protein 55</fullName>
    </submittedName>
</protein>
<evidence type="ECO:0000313" key="3">
    <source>
        <dbReference type="Proteomes" id="UP000310200"/>
    </source>
</evidence>
<evidence type="ECO:0000256" key="1">
    <source>
        <dbReference type="SAM" id="MobiDB-lite"/>
    </source>
</evidence>
<feature type="region of interest" description="Disordered" evidence="1">
    <location>
        <begin position="211"/>
        <end position="246"/>
    </location>
</feature>
<dbReference type="Proteomes" id="UP000310200">
    <property type="component" value="Unassembled WGS sequence"/>
</dbReference>
<evidence type="ECO:0000313" key="2">
    <source>
        <dbReference type="EMBL" id="TGZ51776.1"/>
    </source>
</evidence>
<proteinExistence type="predicted"/>
<feature type="compositionally biased region" description="Basic residues" evidence="1">
    <location>
        <begin position="214"/>
        <end position="226"/>
    </location>
</feature>
<reference evidence="2 3" key="1">
    <citation type="journal article" date="2019" name="Philos. Trans. R. Soc. Lond., B, Biol. Sci.">
        <title>Ant behaviour and brain gene expression of defending hosts depend on the ecological success of the intruding social parasite.</title>
        <authorList>
            <person name="Kaur R."/>
            <person name="Stoldt M."/>
            <person name="Jongepier E."/>
            <person name="Feldmeyer B."/>
            <person name="Menzel F."/>
            <person name="Bornberg-Bauer E."/>
            <person name="Foitzik S."/>
        </authorList>
    </citation>
    <scope>NUCLEOTIDE SEQUENCE [LARGE SCALE GENOMIC DNA]</scope>
    <source>
        <tissue evidence="2">Whole body</tissue>
    </source>
</reference>
<comment type="caution">
    <text evidence="2">The sequence shown here is derived from an EMBL/GenBank/DDBJ whole genome shotgun (WGS) entry which is preliminary data.</text>
</comment>
<feature type="region of interest" description="Disordered" evidence="1">
    <location>
        <begin position="143"/>
        <end position="169"/>
    </location>
</feature>
<organism evidence="2 3">
    <name type="scientific">Temnothorax longispinosus</name>
    <dbReference type="NCBI Taxonomy" id="300112"/>
    <lineage>
        <taxon>Eukaryota</taxon>
        <taxon>Metazoa</taxon>
        <taxon>Ecdysozoa</taxon>
        <taxon>Arthropoda</taxon>
        <taxon>Hexapoda</taxon>
        <taxon>Insecta</taxon>
        <taxon>Pterygota</taxon>
        <taxon>Neoptera</taxon>
        <taxon>Endopterygota</taxon>
        <taxon>Hymenoptera</taxon>
        <taxon>Apocrita</taxon>
        <taxon>Aculeata</taxon>
        <taxon>Formicoidea</taxon>
        <taxon>Formicidae</taxon>
        <taxon>Myrmicinae</taxon>
        <taxon>Temnothorax</taxon>
    </lineage>
</organism>
<dbReference type="AlphaFoldDB" id="A0A4S2KQT1"/>
<accession>A0A4S2KQT1</accession>
<dbReference type="EMBL" id="QBLH01001461">
    <property type="protein sequence ID" value="TGZ51776.1"/>
    <property type="molecule type" value="Genomic_DNA"/>
</dbReference>
<name>A0A4S2KQT1_9HYME</name>
<keyword evidence="3" id="KW-1185">Reference proteome</keyword>
<gene>
    <name evidence="2" type="ORF">DBV15_04957</name>
</gene>
<sequence>MITSHLYGRQISELARKRQAAKRIDENFAKHMTPAGTVIHVVNSKGSNESRSFPKTGGIASSLEESRGERADALPYPASVPAGLHGGYHDTLTVHNLNAQSEYYTMQPAPGPSPVCRYGAFTYGRIGTHDKSMFGLPLCQMPGERKMEEGDTDKENERNGRGEVRGRERERKKERDCCLYAVFTVSRLAIPTIPYRSEIFRSRSSSPVIDTCAHRRSSKVGSRARRASSLTSPPVCAARRAKKLRD</sequence>